<dbReference type="Pfam" id="PF13280">
    <property type="entry name" value="WYL"/>
    <property type="match status" value="1"/>
</dbReference>
<dbReference type="PANTHER" id="PTHR34580">
    <property type="match status" value="1"/>
</dbReference>
<accession>A0A937FIR7</accession>
<name>A0A937FIR7_9CLOT</name>
<dbReference type="InterPro" id="IPR026881">
    <property type="entry name" value="WYL_dom"/>
</dbReference>
<proteinExistence type="predicted"/>
<dbReference type="Gene3D" id="1.10.10.10">
    <property type="entry name" value="Winged helix-like DNA-binding domain superfamily/Winged helix DNA-binding domain"/>
    <property type="match status" value="1"/>
</dbReference>
<gene>
    <name evidence="4" type="ORF">JK634_14935</name>
</gene>
<dbReference type="Pfam" id="PF08279">
    <property type="entry name" value="HTH_11"/>
    <property type="match status" value="1"/>
</dbReference>
<dbReference type="Proteomes" id="UP000623681">
    <property type="component" value="Unassembled WGS sequence"/>
</dbReference>
<keyword evidence="5" id="KW-1185">Reference proteome</keyword>
<dbReference type="Pfam" id="PF25583">
    <property type="entry name" value="WCX"/>
    <property type="match status" value="1"/>
</dbReference>
<dbReference type="InterPro" id="IPR057727">
    <property type="entry name" value="WCX_dom"/>
</dbReference>
<feature type="domain" description="WCX" evidence="3">
    <location>
        <begin position="228"/>
        <end position="302"/>
    </location>
</feature>
<dbReference type="InterPro" id="IPR036390">
    <property type="entry name" value="WH_DNA-bd_sf"/>
</dbReference>
<dbReference type="PROSITE" id="PS52050">
    <property type="entry name" value="WYL"/>
    <property type="match status" value="1"/>
</dbReference>
<reference evidence="4" key="1">
    <citation type="submission" date="2021-01" db="EMBL/GenBank/DDBJ databases">
        <title>Genome public.</title>
        <authorList>
            <person name="Liu C."/>
            <person name="Sun Q."/>
        </authorList>
    </citation>
    <scope>NUCLEOTIDE SEQUENCE</scope>
    <source>
        <strain evidence="4">YIM B02565</strain>
    </source>
</reference>
<dbReference type="InterPro" id="IPR013196">
    <property type="entry name" value="HTH_11"/>
</dbReference>
<dbReference type="AlphaFoldDB" id="A0A937FIR7"/>
<dbReference type="PANTHER" id="PTHR34580:SF1">
    <property type="entry name" value="PROTEIN PAFC"/>
    <property type="match status" value="1"/>
</dbReference>
<evidence type="ECO:0000259" key="1">
    <source>
        <dbReference type="Pfam" id="PF08279"/>
    </source>
</evidence>
<organism evidence="4 5">
    <name type="scientific">Clostridium paridis</name>
    <dbReference type="NCBI Taxonomy" id="2803863"/>
    <lineage>
        <taxon>Bacteria</taxon>
        <taxon>Bacillati</taxon>
        <taxon>Bacillota</taxon>
        <taxon>Clostridia</taxon>
        <taxon>Eubacteriales</taxon>
        <taxon>Clostridiaceae</taxon>
        <taxon>Clostridium</taxon>
    </lineage>
</organism>
<dbReference type="RefSeq" id="WP_202768475.1">
    <property type="nucleotide sequence ID" value="NZ_JAESWA010000023.1"/>
</dbReference>
<dbReference type="PIRSF" id="PIRSF016838">
    <property type="entry name" value="PafC"/>
    <property type="match status" value="1"/>
</dbReference>
<dbReference type="SUPFAM" id="SSF46785">
    <property type="entry name" value="Winged helix' DNA-binding domain"/>
    <property type="match status" value="1"/>
</dbReference>
<evidence type="ECO:0000259" key="3">
    <source>
        <dbReference type="Pfam" id="PF25583"/>
    </source>
</evidence>
<dbReference type="InterPro" id="IPR051534">
    <property type="entry name" value="CBASS_pafABC_assoc_protein"/>
</dbReference>
<feature type="domain" description="WYL" evidence="2">
    <location>
        <begin position="133"/>
        <end position="199"/>
    </location>
</feature>
<dbReference type="InterPro" id="IPR028349">
    <property type="entry name" value="PafC-like"/>
</dbReference>
<evidence type="ECO:0000313" key="5">
    <source>
        <dbReference type="Proteomes" id="UP000623681"/>
    </source>
</evidence>
<sequence>MKIDRLLGIVIYLLNHNTVSAALLAKKFEVSTRTIQRDIESLCLGGIPIVSLHGVNGGYSIEDNFRLEKQIASSEDYQYITTALEGMNSAYRNNKLEDTLEKLLSISKRNVDIKPQIKLDLSTSREGNYVDEYVKIIDNAIKEEHIIEFEYTNSYGDKSLKLVEPLAIIFKWYSWYMFGYAREKKDYRLYKLVRMRNLKELKGFFSIKHEDINELLEKHEKQDNRNYMDVKILCKKEIRVSVEEYFPNGSIEELENKDFILGFKIPSNEIGWKGILLGYGNKIKILEPQELRDEFITKAKEIIGVYE</sequence>
<evidence type="ECO:0000259" key="2">
    <source>
        <dbReference type="Pfam" id="PF13280"/>
    </source>
</evidence>
<evidence type="ECO:0000313" key="4">
    <source>
        <dbReference type="EMBL" id="MBL4933107.1"/>
    </source>
</evidence>
<dbReference type="InterPro" id="IPR036388">
    <property type="entry name" value="WH-like_DNA-bd_sf"/>
</dbReference>
<comment type="caution">
    <text evidence="4">The sequence shown here is derived from an EMBL/GenBank/DDBJ whole genome shotgun (WGS) entry which is preliminary data.</text>
</comment>
<feature type="domain" description="Helix-turn-helix type 11" evidence="1">
    <location>
        <begin position="5"/>
        <end position="59"/>
    </location>
</feature>
<protein>
    <submittedName>
        <fullName evidence="4">YafY family transcriptional regulator</fullName>
    </submittedName>
</protein>
<dbReference type="EMBL" id="JAESWA010000023">
    <property type="protein sequence ID" value="MBL4933107.1"/>
    <property type="molecule type" value="Genomic_DNA"/>
</dbReference>